<gene>
    <name evidence="1" type="ORF">H8F01_11055</name>
</gene>
<proteinExistence type="predicted"/>
<keyword evidence="2" id="KW-1185">Reference proteome</keyword>
<accession>A0A7G8Q9Y8</accession>
<evidence type="ECO:0000313" key="1">
    <source>
        <dbReference type="EMBL" id="QNK03596.1"/>
    </source>
</evidence>
<reference evidence="1 2" key="1">
    <citation type="submission" date="2020-08" db="EMBL/GenBank/DDBJ databases">
        <title>Dyella sp. G9 isolated from forest soil.</title>
        <authorList>
            <person name="Fu J."/>
            <person name="Qiu L."/>
        </authorList>
    </citation>
    <scope>NUCLEOTIDE SEQUENCE [LARGE SCALE GENOMIC DNA]</scope>
    <source>
        <strain evidence="1 2">G9</strain>
    </source>
</reference>
<organism evidence="1 2">
    <name type="scientific">Dyella telluris</name>
    <dbReference type="NCBI Taxonomy" id="2763498"/>
    <lineage>
        <taxon>Bacteria</taxon>
        <taxon>Pseudomonadati</taxon>
        <taxon>Pseudomonadota</taxon>
        <taxon>Gammaproteobacteria</taxon>
        <taxon>Lysobacterales</taxon>
        <taxon>Rhodanobacteraceae</taxon>
        <taxon>Dyella</taxon>
    </lineage>
</organism>
<dbReference type="AlphaFoldDB" id="A0A7G8Q9Y8"/>
<protein>
    <submittedName>
        <fullName evidence="1">Uncharacterized protein</fullName>
    </submittedName>
</protein>
<evidence type="ECO:0000313" key="2">
    <source>
        <dbReference type="Proteomes" id="UP000515873"/>
    </source>
</evidence>
<sequence>MRIGKAWPFCNTFRVTHRNPRITRTLKLLARRMTPALVTRPRGSAA</sequence>
<dbReference type="Proteomes" id="UP000515873">
    <property type="component" value="Chromosome"/>
</dbReference>
<dbReference type="KEGG" id="dtl:H8F01_11055"/>
<dbReference type="EMBL" id="CP060412">
    <property type="protein sequence ID" value="QNK03596.1"/>
    <property type="molecule type" value="Genomic_DNA"/>
</dbReference>
<name>A0A7G8Q9Y8_9GAMM</name>
<dbReference type="RefSeq" id="WP_187059062.1">
    <property type="nucleotide sequence ID" value="NZ_CP060412.1"/>
</dbReference>